<sequence>MGRTRRLVALLSGILAVVLAVGWWQQRSPATSSGVDGLPGQQTTGQLSTATSRPSGSPAPSSTPAARGGLPAGCARSHQPIVPTRIQLRSMDVDSPVLSLGLADDGTPETPPYSQPFTVGWYNRGPRPGATQGKAVLTAHTFSKGHALGNALAASDGLKPGAVIAMSDAQGRTLCWTVSGATKVWVKDYDPNSTLIYDDAGAPQLAIVICWDYEKPTRYWASRIVYHAVPLVA</sequence>
<evidence type="ECO:0000256" key="2">
    <source>
        <dbReference type="SAM" id="MobiDB-lite"/>
    </source>
</evidence>
<dbReference type="CDD" id="cd05829">
    <property type="entry name" value="Sortase_F"/>
    <property type="match status" value="1"/>
</dbReference>
<proteinExistence type="predicted"/>
<keyword evidence="1" id="KW-0378">Hydrolase</keyword>
<dbReference type="Gene3D" id="2.40.260.10">
    <property type="entry name" value="Sortase"/>
    <property type="match status" value="1"/>
</dbReference>
<feature type="region of interest" description="Disordered" evidence="2">
    <location>
        <begin position="29"/>
        <end position="77"/>
    </location>
</feature>
<dbReference type="EMBL" id="JBHUFZ010000001">
    <property type="protein sequence ID" value="MFD1888672.1"/>
    <property type="molecule type" value="Genomic_DNA"/>
</dbReference>
<feature type="compositionally biased region" description="Polar residues" evidence="2">
    <location>
        <begin position="29"/>
        <end position="47"/>
    </location>
</feature>
<evidence type="ECO:0000313" key="3">
    <source>
        <dbReference type="EMBL" id="MFD1888672.1"/>
    </source>
</evidence>
<keyword evidence="4" id="KW-1185">Reference proteome</keyword>
<gene>
    <name evidence="3" type="ORF">ACFSCS_00525</name>
</gene>
<accession>A0ABW4RQS3</accession>
<dbReference type="RefSeq" id="WP_343871739.1">
    <property type="nucleotide sequence ID" value="NZ_BAAAIX010000001.1"/>
</dbReference>
<dbReference type="Proteomes" id="UP001597326">
    <property type="component" value="Unassembled WGS sequence"/>
</dbReference>
<comment type="caution">
    <text evidence="3">The sequence shown here is derived from an EMBL/GenBank/DDBJ whole genome shotgun (WGS) entry which is preliminary data.</text>
</comment>
<protein>
    <submittedName>
        <fullName evidence="3">Class F sortase</fullName>
    </submittedName>
</protein>
<evidence type="ECO:0000313" key="4">
    <source>
        <dbReference type="Proteomes" id="UP001597326"/>
    </source>
</evidence>
<dbReference type="Pfam" id="PF04203">
    <property type="entry name" value="Sortase"/>
    <property type="match status" value="1"/>
</dbReference>
<dbReference type="InterPro" id="IPR042001">
    <property type="entry name" value="Sortase_F"/>
</dbReference>
<reference evidence="4" key="1">
    <citation type="journal article" date="2019" name="Int. J. Syst. Evol. Microbiol.">
        <title>The Global Catalogue of Microorganisms (GCM) 10K type strain sequencing project: providing services to taxonomists for standard genome sequencing and annotation.</title>
        <authorList>
            <consortium name="The Broad Institute Genomics Platform"/>
            <consortium name="The Broad Institute Genome Sequencing Center for Infectious Disease"/>
            <person name="Wu L."/>
            <person name="Ma J."/>
        </authorList>
    </citation>
    <scope>NUCLEOTIDE SEQUENCE [LARGE SCALE GENOMIC DNA]</scope>
    <source>
        <strain evidence="4">CAIM 431</strain>
    </source>
</reference>
<dbReference type="InterPro" id="IPR023365">
    <property type="entry name" value="Sortase_dom-sf"/>
</dbReference>
<dbReference type="InterPro" id="IPR005754">
    <property type="entry name" value="Sortase"/>
</dbReference>
<organism evidence="3 4">
    <name type="scientific">Luteococcus peritonei</name>
    <dbReference type="NCBI Taxonomy" id="88874"/>
    <lineage>
        <taxon>Bacteria</taxon>
        <taxon>Bacillati</taxon>
        <taxon>Actinomycetota</taxon>
        <taxon>Actinomycetes</taxon>
        <taxon>Propionibacteriales</taxon>
        <taxon>Propionibacteriaceae</taxon>
        <taxon>Luteococcus</taxon>
    </lineage>
</organism>
<evidence type="ECO:0000256" key="1">
    <source>
        <dbReference type="ARBA" id="ARBA00022801"/>
    </source>
</evidence>
<feature type="compositionally biased region" description="Low complexity" evidence="2">
    <location>
        <begin position="48"/>
        <end position="69"/>
    </location>
</feature>
<dbReference type="SUPFAM" id="SSF63817">
    <property type="entry name" value="Sortase"/>
    <property type="match status" value="1"/>
</dbReference>
<name>A0ABW4RQS3_9ACTN</name>